<proteinExistence type="predicted"/>
<organism evidence="1 2">
    <name type="scientific">Gilvimarinus gilvus</name>
    <dbReference type="NCBI Taxonomy" id="3058038"/>
    <lineage>
        <taxon>Bacteria</taxon>
        <taxon>Pseudomonadati</taxon>
        <taxon>Pseudomonadota</taxon>
        <taxon>Gammaproteobacteria</taxon>
        <taxon>Cellvibrionales</taxon>
        <taxon>Cellvibrionaceae</taxon>
        <taxon>Gilvimarinus</taxon>
    </lineage>
</organism>
<protein>
    <submittedName>
        <fullName evidence="1">AlpA family phage regulatory protein</fullName>
    </submittedName>
</protein>
<dbReference type="RefSeq" id="WP_302724120.1">
    <property type="nucleotide sequence ID" value="NZ_JAULRU010000731.1"/>
</dbReference>
<comment type="caution">
    <text evidence="1">The sequence shown here is derived from an EMBL/GenBank/DDBJ whole genome shotgun (WGS) entry which is preliminary data.</text>
</comment>
<dbReference type="EMBL" id="JAXAFO010000006">
    <property type="protein sequence ID" value="MDX6848677.1"/>
    <property type="molecule type" value="Genomic_DNA"/>
</dbReference>
<evidence type="ECO:0000313" key="2">
    <source>
        <dbReference type="Proteomes" id="UP001273505"/>
    </source>
</evidence>
<gene>
    <name evidence="1" type="ORF">SCD92_04850</name>
</gene>
<dbReference type="Pfam" id="PF05930">
    <property type="entry name" value="Phage_AlpA"/>
    <property type="match status" value="1"/>
</dbReference>
<accession>A0ABU4RUY9</accession>
<sequence length="73" mass="8065">MSTNSSCGARKSQGLMRLPQILELIPVGKSTWWAGVKSGKYPPSIKIGPRTTVWRAQDIHDLVDQLANGEMEQ</sequence>
<dbReference type="InterPro" id="IPR010260">
    <property type="entry name" value="AlpA"/>
</dbReference>
<dbReference type="Proteomes" id="UP001273505">
    <property type="component" value="Unassembled WGS sequence"/>
</dbReference>
<dbReference type="Gene3D" id="1.10.238.160">
    <property type="match status" value="1"/>
</dbReference>
<keyword evidence="2" id="KW-1185">Reference proteome</keyword>
<evidence type="ECO:0000313" key="1">
    <source>
        <dbReference type="EMBL" id="MDX6848677.1"/>
    </source>
</evidence>
<name>A0ABU4RUY9_9GAMM</name>
<reference evidence="1 2" key="1">
    <citation type="submission" date="2023-11" db="EMBL/GenBank/DDBJ databases">
        <title>Gilvimarinus fulvus sp. nov., isolated from the surface of Kelp.</title>
        <authorList>
            <person name="Sun Y.Y."/>
            <person name="Gong Y."/>
            <person name="Du Z.J."/>
        </authorList>
    </citation>
    <scope>NUCLEOTIDE SEQUENCE [LARGE SCALE GENOMIC DNA]</scope>
    <source>
        <strain evidence="1 2">SDUM040013</strain>
    </source>
</reference>